<dbReference type="FunFam" id="3.30.2130.10:FF:000001">
    <property type="entry name" value="Bifunctional aspartokinase/homoserine dehydrogenase"/>
    <property type="match status" value="2"/>
</dbReference>
<keyword evidence="8 19" id="KW-0808">Transferase</keyword>
<evidence type="ECO:0000256" key="15">
    <source>
        <dbReference type="ARBA" id="ARBA00047872"/>
    </source>
</evidence>
<dbReference type="EMBL" id="CP124543">
    <property type="protein sequence ID" value="WGV27165.1"/>
    <property type="molecule type" value="Genomic_DNA"/>
</dbReference>
<dbReference type="NCBIfam" id="NF005656">
    <property type="entry name" value="PRK07431.1"/>
    <property type="match status" value="1"/>
</dbReference>
<dbReference type="GO" id="GO:0009090">
    <property type="term" value="P:homoserine biosynthetic process"/>
    <property type="evidence" value="ECO:0007669"/>
    <property type="project" value="TreeGrafter"/>
</dbReference>
<name>A0AAJ6PAU9_9CYAN</name>
<dbReference type="Pfam" id="PF00696">
    <property type="entry name" value="AA_kinase"/>
    <property type="match status" value="1"/>
</dbReference>
<protein>
    <recommendedName>
        <fullName evidence="6">aspartate kinase</fullName>
        <ecNumber evidence="6">2.7.2.4</ecNumber>
    </recommendedName>
</protein>
<evidence type="ECO:0000256" key="4">
    <source>
        <dbReference type="ARBA" id="ARBA00005139"/>
    </source>
</evidence>
<evidence type="ECO:0000256" key="16">
    <source>
        <dbReference type="ARBA" id="ARBA00063835"/>
    </source>
</evidence>
<dbReference type="Proteomes" id="UP001223520">
    <property type="component" value="Chromosome"/>
</dbReference>
<dbReference type="RefSeq" id="WP_281484404.1">
    <property type="nucleotide sequence ID" value="NZ_CP124543.1"/>
</dbReference>
<dbReference type="PROSITE" id="PS51671">
    <property type="entry name" value="ACT"/>
    <property type="match status" value="4"/>
</dbReference>
<evidence type="ECO:0000256" key="17">
    <source>
        <dbReference type="RuleBase" id="RU004249"/>
    </source>
</evidence>
<dbReference type="NCBIfam" id="TIGR00657">
    <property type="entry name" value="asp_kinases"/>
    <property type="match status" value="1"/>
</dbReference>
<evidence type="ECO:0000256" key="7">
    <source>
        <dbReference type="ARBA" id="ARBA00022605"/>
    </source>
</evidence>
<evidence type="ECO:0000256" key="5">
    <source>
        <dbReference type="ARBA" id="ARBA00010122"/>
    </source>
</evidence>
<comment type="function">
    <text evidence="1">Catalyzes the phosphorylation of the beta-carboxyl group of aspartic acid with ATP to yield 4-phospho-L-aspartate, which is involved in the branched biosynthetic pathway leading to the biosynthesis of amino acids threonine, isoleucine and methionine.</text>
</comment>
<dbReference type="InterPro" id="IPR002912">
    <property type="entry name" value="ACT_dom"/>
</dbReference>
<accession>A0AAJ6PAU9</accession>
<evidence type="ECO:0000256" key="3">
    <source>
        <dbReference type="ARBA" id="ARBA00004986"/>
    </source>
</evidence>
<feature type="domain" description="ACT" evidence="18">
    <location>
        <begin position="475"/>
        <end position="558"/>
    </location>
</feature>
<evidence type="ECO:0000256" key="6">
    <source>
        <dbReference type="ARBA" id="ARBA00013059"/>
    </source>
</evidence>
<evidence type="ECO:0000256" key="2">
    <source>
        <dbReference type="ARBA" id="ARBA00004766"/>
    </source>
</evidence>
<dbReference type="NCBIfam" id="NF005154">
    <property type="entry name" value="PRK06635.1-2"/>
    <property type="match status" value="1"/>
</dbReference>
<dbReference type="KEGG" id="hbq:QI031_06640"/>
<dbReference type="NCBIfam" id="NF005155">
    <property type="entry name" value="PRK06635.1-4"/>
    <property type="match status" value="1"/>
</dbReference>
<dbReference type="NCBIfam" id="TIGR00656">
    <property type="entry name" value="asp_kin_monofn"/>
    <property type="match status" value="1"/>
</dbReference>
<comment type="subunit">
    <text evidence="16">Tetramer consisting of 2 isoforms Alpha (catalytic and regulation) and of a homodimer of 2 isoforms Beta (regulation).</text>
</comment>
<dbReference type="InterPro" id="IPR045865">
    <property type="entry name" value="ACT-like_dom_sf"/>
</dbReference>
<feature type="domain" description="ACT" evidence="18">
    <location>
        <begin position="273"/>
        <end position="353"/>
    </location>
</feature>
<dbReference type="Pfam" id="PF01842">
    <property type="entry name" value="ACT"/>
    <property type="match status" value="2"/>
</dbReference>
<dbReference type="Gene3D" id="3.40.1160.10">
    <property type="entry name" value="Acetylglutamate kinase-like"/>
    <property type="match status" value="1"/>
</dbReference>
<organism evidence="19 20">
    <name type="scientific">Halotia branconii CENA392</name>
    <dbReference type="NCBI Taxonomy" id="1539056"/>
    <lineage>
        <taxon>Bacteria</taxon>
        <taxon>Bacillati</taxon>
        <taxon>Cyanobacteriota</taxon>
        <taxon>Cyanophyceae</taxon>
        <taxon>Nostocales</taxon>
        <taxon>Nodulariaceae</taxon>
        <taxon>Halotia</taxon>
    </lineage>
</organism>
<dbReference type="SUPFAM" id="SSF53633">
    <property type="entry name" value="Carbamate kinase-like"/>
    <property type="match status" value="1"/>
</dbReference>
<dbReference type="InterPro" id="IPR018042">
    <property type="entry name" value="Aspartate_kinase_CS"/>
</dbReference>
<keyword evidence="10" id="KW-0547">Nucleotide-binding</keyword>
<dbReference type="GO" id="GO:0009089">
    <property type="term" value="P:lysine biosynthetic process via diaminopimelate"/>
    <property type="evidence" value="ECO:0007669"/>
    <property type="project" value="InterPro"/>
</dbReference>
<evidence type="ECO:0000313" key="20">
    <source>
        <dbReference type="Proteomes" id="UP001223520"/>
    </source>
</evidence>
<dbReference type="FunFam" id="3.40.1160.10:FF:000002">
    <property type="entry name" value="Aspartokinase"/>
    <property type="match status" value="1"/>
</dbReference>
<keyword evidence="12" id="KW-0067">ATP-binding</keyword>
<evidence type="ECO:0000256" key="12">
    <source>
        <dbReference type="ARBA" id="ARBA00022840"/>
    </source>
</evidence>
<dbReference type="SUPFAM" id="SSF55021">
    <property type="entry name" value="ACT-like"/>
    <property type="match status" value="4"/>
</dbReference>
<dbReference type="Gene3D" id="3.30.2130.10">
    <property type="entry name" value="VC0802-like"/>
    <property type="match status" value="2"/>
</dbReference>
<dbReference type="InterPro" id="IPR005260">
    <property type="entry name" value="Asp_kin_monofn"/>
</dbReference>
<dbReference type="PANTHER" id="PTHR21499:SF3">
    <property type="entry name" value="ASPARTOKINASE"/>
    <property type="match status" value="1"/>
</dbReference>
<evidence type="ECO:0000256" key="9">
    <source>
        <dbReference type="ARBA" id="ARBA00022737"/>
    </source>
</evidence>
<dbReference type="InterPro" id="IPR001048">
    <property type="entry name" value="Asp/Glu/Uridylate_kinase"/>
</dbReference>
<comment type="catalytic activity">
    <reaction evidence="15">
        <text>L-aspartate + ATP = 4-phospho-L-aspartate + ADP</text>
        <dbReference type="Rhea" id="RHEA:23776"/>
        <dbReference type="ChEBI" id="CHEBI:29991"/>
        <dbReference type="ChEBI" id="CHEBI:30616"/>
        <dbReference type="ChEBI" id="CHEBI:57535"/>
        <dbReference type="ChEBI" id="CHEBI:456216"/>
        <dbReference type="EC" id="2.7.2.4"/>
    </reaction>
</comment>
<evidence type="ECO:0000256" key="8">
    <source>
        <dbReference type="ARBA" id="ARBA00022679"/>
    </source>
</evidence>
<sequence length="628" mass="66907">MALIVQKFGGTSVGSVERIQAVAQRVHKTFKAGNSVVVVVSAMGKTTDGLVKLAKEISINPNRREMDMLLSTGEQVTIALLSMALQEMGQPAISMTGAQVGIVTEAEHTRARILHIETDRLSRHLNQGKVVVVAGFQGISSAKEMEITTLGRGGSDTSAVALAAALRANFCEIYTDVPGILTTDPRLVPEAQLMDDITCNEMLELASLGAKVLHPRAVEIARNYGVPLVVRSSWTDAPGTWVTSPQPQERSLVNLEIARPVDHVEFDTDQAKVALLRVPDKPGVAARLFGEIARQQVDVDLIIQSIHEGNSNDIAFTVTTPILKRAEAVAAAIAPALRNQSHPKLEEAEVMVEQNIAKVSIAGAGMIGRPGVAAKMFATLAAAKVNIQMISTSEVKVSCVVDATECDRAIAALCSAFEIEVREQGAALRLRSVTGSREQGAGSREQGAGYQFISEPLSNIPLVRGVALDINQARLAIRQVPDRPGMAAKLFGLLAQNNISVDMIIQSQRCRVIDGIPRRDIAFTVCQVDGESTQKMLTQVAAELGWGEVVLDNAIAKVSIVGAGMVGQPGVAAKMFEALAQHQINIQMIATSEIKISCVVSQEQGVQALQAIHAAFDLAGSEKFVVPA</sequence>
<comment type="similarity">
    <text evidence="5">Belongs to the aspartokinase family.</text>
</comment>
<dbReference type="InterPro" id="IPR054352">
    <property type="entry name" value="ACT_Aspartokinase"/>
</dbReference>
<dbReference type="CDD" id="cd04923">
    <property type="entry name" value="ACT_AK-LysC-DapG-like_2"/>
    <property type="match status" value="2"/>
</dbReference>
<dbReference type="GO" id="GO:0004072">
    <property type="term" value="F:aspartate kinase activity"/>
    <property type="evidence" value="ECO:0007669"/>
    <property type="project" value="UniProtKB-EC"/>
</dbReference>
<evidence type="ECO:0000256" key="1">
    <source>
        <dbReference type="ARBA" id="ARBA00003121"/>
    </source>
</evidence>
<keyword evidence="14" id="KW-0457">Lysine biosynthesis</keyword>
<dbReference type="GO" id="GO:0005829">
    <property type="term" value="C:cytosol"/>
    <property type="evidence" value="ECO:0007669"/>
    <property type="project" value="TreeGrafter"/>
</dbReference>
<dbReference type="PANTHER" id="PTHR21499">
    <property type="entry name" value="ASPARTATE KINASE"/>
    <property type="match status" value="1"/>
</dbReference>
<keyword evidence="20" id="KW-1185">Reference proteome</keyword>
<dbReference type="CDD" id="cd04913">
    <property type="entry name" value="ACT_AKii-LysC-BS-like_1"/>
    <property type="match status" value="2"/>
</dbReference>
<keyword evidence="13" id="KW-0220">Diaminopimelate biosynthesis</keyword>
<feature type="domain" description="ACT" evidence="18">
    <location>
        <begin position="361"/>
        <end position="435"/>
    </location>
</feature>
<comment type="pathway">
    <text evidence="3 17">Amino-acid biosynthesis; L-methionine biosynthesis via de novo pathway; L-homoserine from L-aspartate: step 1/3.</text>
</comment>
<dbReference type="GO" id="GO:0019877">
    <property type="term" value="P:diaminopimelate biosynthetic process"/>
    <property type="evidence" value="ECO:0007669"/>
    <property type="project" value="UniProtKB-KW"/>
</dbReference>
<dbReference type="InterPro" id="IPR036393">
    <property type="entry name" value="AceGlu_kinase-like_sf"/>
</dbReference>
<keyword evidence="9" id="KW-0677">Repeat</keyword>
<dbReference type="AlphaFoldDB" id="A0AAJ6PAU9"/>
<proteinExistence type="inferred from homology"/>
<comment type="pathway">
    <text evidence="4 17">Amino-acid biosynthesis; L-threonine biosynthesis; L-threonine from L-aspartate: step 1/5.</text>
</comment>
<dbReference type="GO" id="GO:0005524">
    <property type="term" value="F:ATP binding"/>
    <property type="evidence" value="ECO:0007669"/>
    <property type="project" value="UniProtKB-KW"/>
</dbReference>
<evidence type="ECO:0000259" key="18">
    <source>
        <dbReference type="PROSITE" id="PS51671"/>
    </source>
</evidence>
<feature type="domain" description="ACT" evidence="18">
    <location>
        <begin position="560"/>
        <end position="628"/>
    </location>
</feature>
<evidence type="ECO:0000313" key="19">
    <source>
        <dbReference type="EMBL" id="WGV27165.1"/>
    </source>
</evidence>
<comment type="pathway">
    <text evidence="2 17">Amino-acid biosynthesis; L-lysine biosynthesis via DAP pathway; (S)-tetrahydrodipicolinate from L-aspartate: step 1/4.</text>
</comment>
<keyword evidence="11 19" id="KW-0418">Kinase</keyword>
<dbReference type="InterPro" id="IPR001341">
    <property type="entry name" value="Asp_kinase"/>
</dbReference>
<evidence type="ECO:0000256" key="10">
    <source>
        <dbReference type="ARBA" id="ARBA00022741"/>
    </source>
</evidence>
<evidence type="ECO:0000256" key="13">
    <source>
        <dbReference type="ARBA" id="ARBA00022915"/>
    </source>
</evidence>
<dbReference type="CDD" id="cd04261">
    <property type="entry name" value="AAK_AKii-LysC-BS"/>
    <property type="match status" value="1"/>
</dbReference>
<evidence type="ECO:0000256" key="11">
    <source>
        <dbReference type="ARBA" id="ARBA00022777"/>
    </source>
</evidence>
<evidence type="ECO:0000256" key="14">
    <source>
        <dbReference type="ARBA" id="ARBA00023154"/>
    </source>
</evidence>
<dbReference type="PROSITE" id="PS00324">
    <property type="entry name" value="ASPARTOKINASE"/>
    <property type="match status" value="1"/>
</dbReference>
<reference evidence="19 20" key="1">
    <citation type="journal article" date="2023" name="Limnol Oceanogr Lett">
        <title>Environmental adaptations by the intertidal Antarctic cyanobacterium Halotia branconii CENA392 as revealed using long-read genome sequencing.</title>
        <authorList>
            <person name="Dextro R.B."/>
            <person name="Delbaje E."/>
            <person name="Freitas P.N.N."/>
            <person name="Geraldes V."/>
            <person name="Pinto E."/>
            <person name="Long P.F."/>
            <person name="Fiore M.F."/>
        </authorList>
    </citation>
    <scope>NUCLEOTIDE SEQUENCE [LARGE SCALE GENOMIC DNA]</scope>
    <source>
        <strain evidence="19 20">CENA392</strain>
    </source>
</reference>
<dbReference type="EC" id="2.7.2.4" evidence="6"/>
<keyword evidence="7 17" id="KW-0028">Amino-acid biosynthesis</keyword>
<dbReference type="Pfam" id="PF22468">
    <property type="entry name" value="ACT_9"/>
    <property type="match status" value="2"/>
</dbReference>
<gene>
    <name evidence="19" type="ORF">QI031_06640</name>
</gene>
<dbReference type="InterPro" id="IPR041740">
    <property type="entry name" value="AKii-LysC-BS"/>
</dbReference>